<name>A0A139RHW8_9STRE</name>
<dbReference type="GO" id="GO:0005524">
    <property type="term" value="F:ATP binding"/>
    <property type="evidence" value="ECO:0007669"/>
    <property type="project" value="UniProtKB-UniRule"/>
</dbReference>
<evidence type="ECO:0000256" key="2">
    <source>
        <dbReference type="ARBA" id="ARBA00001946"/>
    </source>
</evidence>
<comment type="similarity">
    <text evidence="3">Belongs to the D-alanine--D-alanine ligase family.</text>
</comment>
<dbReference type="SUPFAM" id="SSF56059">
    <property type="entry name" value="Glutathione synthetase ATP-binding domain-like"/>
    <property type="match status" value="1"/>
</dbReference>
<dbReference type="InterPro" id="IPR011761">
    <property type="entry name" value="ATP-grasp"/>
</dbReference>
<evidence type="ECO:0000256" key="1">
    <source>
        <dbReference type="ARBA" id="ARBA00001936"/>
    </source>
</evidence>
<sequence length="326" mass="37215">MRVLVTVSGLPHEYNLAQKAAKIVSKELENLDIYNEVVELKNIEKLNDVLKYIEGFDLVYIVSYGGIGENGVLQSILESYHIPYTGCSATISAVCRDKYFFSKLSKILNINTPKTFKVDGLISIDSIEKFITSNQMRFPLVMKPRFLSGSSHGVKKVNSLQDIQKNLPDILNIDTHLVIQEYIEGNDYIVAAIFQGDEIKVGVSKARINKDIDFEERYNSGENMFIVDDSQNEINSKLKKFTQNILDYYEIDGACYLDFRVCGEDVYFIELGTMYGLSENSVVPTLAKSFGISFTDLIKNDIYRGLERRKGSHEYKQENVLYNNFW</sequence>
<dbReference type="RefSeq" id="WP_061862971.1">
    <property type="nucleotide sequence ID" value="NZ_KQ970818.1"/>
</dbReference>
<dbReference type="PANTHER" id="PTHR23132:SF23">
    <property type="entry name" value="D-ALANINE--D-ALANINE LIGASE B"/>
    <property type="match status" value="1"/>
</dbReference>
<dbReference type="InterPro" id="IPR013815">
    <property type="entry name" value="ATP_grasp_subdomain_1"/>
</dbReference>
<comment type="caution">
    <text evidence="9">The sequence shown here is derived from an EMBL/GenBank/DDBJ whole genome shotgun (WGS) entry which is preliminary data.</text>
</comment>
<evidence type="ECO:0000256" key="4">
    <source>
        <dbReference type="ARBA" id="ARBA00022598"/>
    </source>
</evidence>
<dbReference type="Gene3D" id="3.30.1490.20">
    <property type="entry name" value="ATP-grasp fold, A domain"/>
    <property type="match status" value="1"/>
</dbReference>
<feature type="domain" description="ATP-grasp" evidence="8">
    <location>
        <begin position="102"/>
        <end position="303"/>
    </location>
</feature>
<reference evidence="9 10" key="1">
    <citation type="submission" date="2016-01" db="EMBL/GenBank/DDBJ databases">
        <title>Highly variable Streptococcus oralis are common among viridans streptococci isolated from primates.</title>
        <authorList>
            <person name="Denapaite D."/>
            <person name="Rieger M."/>
            <person name="Koendgen S."/>
            <person name="Brueckner R."/>
            <person name="Ochigava I."/>
            <person name="Kappeler P."/>
            <person name="Maetz-Rensing K."/>
            <person name="Leendertz F."/>
            <person name="Hakenbeck R."/>
        </authorList>
    </citation>
    <scope>NUCLEOTIDE SEQUENCE [LARGE SCALE GENOMIC DNA]</scope>
    <source>
        <strain evidence="9 10">DD18</strain>
    </source>
</reference>
<dbReference type="GO" id="GO:0008716">
    <property type="term" value="F:D-alanine-D-alanine ligase activity"/>
    <property type="evidence" value="ECO:0007669"/>
    <property type="project" value="UniProtKB-EC"/>
</dbReference>
<dbReference type="EC" id="6.3.2.4" evidence="9"/>
<evidence type="ECO:0000313" key="9">
    <source>
        <dbReference type="EMBL" id="KXU14331.1"/>
    </source>
</evidence>
<dbReference type="EMBL" id="LQZF01000057">
    <property type="protein sequence ID" value="KXU14331.1"/>
    <property type="molecule type" value="Genomic_DNA"/>
</dbReference>
<dbReference type="InterPro" id="IPR016185">
    <property type="entry name" value="PreATP-grasp_dom_sf"/>
</dbReference>
<keyword evidence="7" id="KW-0547">Nucleotide-binding</keyword>
<organism evidence="9 10">
    <name type="scientific">Streptococcus infantis</name>
    <dbReference type="NCBI Taxonomy" id="68892"/>
    <lineage>
        <taxon>Bacteria</taxon>
        <taxon>Bacillati</taxon>
        <taxon>Bacillota</taxon>
        <taxon>Bacilli</taxon>
        <taxon>Lactobacillales</taxon>
        <taxon>Streptococcaceae</taxon>
        <taxon>Streptococcus</taxon>
    </lineage>
</organism>
<dbReference type="Gene3D" id="3.30.470.20">
    <property type="entry name" value="ATP-grasp fold, B domain"/>
    <property type="match status" value="1"/>
</dbReference>
<evidence type="ECO:0000256" key="3">
    <source>
        <dbReference type="ARBA" id="ARBA00010871"/>
    </source>
</evidence>
<accession>A0A139RHW8</accession>
<keyword evidence="6" id="KW-0961">Cell wall biogenesis/degradation</keyword>
<dbReference type="Gene3D" id="3.40.50.20">
    <property type="match status" value="1"/>
</dbReference>
<keyword evidence="5" id="KW-0464">Manganese</keyword>
<dbReference type="GO" id="GO:0071555">
    <property type="term" value="P:cell wall organization"/>
    <property type="evidence" value="ECO:0007669"/>
    <property type="project" value="UniProtKB-KW"/>
</dbReference>
<comment type="cofactor">
    <cofactor evidence="2">
        <name>Mg(2+)</name>
        <dbReference type="ChEBI" id="CHEBI:18420"/>
    </cofactor>
</comment>
<comment type="cofactor">
    <cofactor evidence="1">
        <name>Mn(2+)</name>
        <dbReference type="ChEBI" id="CHEBI:29035"/>
    </cofactor>
</comment>
<dbReference type="GO" id="GO:0046872">
    <property type="term" value="F:metal ion binding"/>
    <property type="evidence" value="ECO:0007669"/>
    <property type="project" value="InterPro"/>
</dbReference>
<dbReference type="PATRIC" id="fig|68892.8.peg.539"/>
<evidence type="ECO:0000313" key="10">
    <source>
        <dbReference type="Proteomes" id="UP000072578"/>
    </source>
</evidence>
<dbReference type="PROSITE" id="PS50975">
    <property type="entry name" value="ATP_GRASP"/>
    <property type="match status" value="1"/>
</dbReference>
<evidence type="ECO:0000259" key="8">
    <source>
        <dbReference type="PROSITE" id="PS50975"/>
    </source>
</evidence>
<evidence type="ECO:0000256" key="7">
    <source>
        <dbReference type="PROSITE-ProRule" id="PRU00409"/>
    </source>
</evidence>
<dbReference type="AlphaFoldDB" id="A0A139RHW8"/>
<dbReference type="PANTHER" id="PTHR23132">
    <property type="entry name" value="D-ALANINE--D-ALANINE LIGASE"/>
    <property type="match status" value="1"/>
</dbReference>
<keyword evidence="7" id="KW-0067">ATP-binding</keyword>
<gene>
    <name evidence="9" type="ORF">SINDD18_00481</name>
</gene>
<dbReference type="InterPro" id="IPR011095">
    <property type="entry name" value="Dala_Dala_lig_C"/>
</dbReference>
<protein>
    <submittedName>
        <fullName evidence="9">D-alanine--D-alanine ligase</fullName>
        <ecNumber evidence="9">6.3.2.4</ecNumber>
    </submittedName>
</protein>
<dbReference type="Pfam" id="PF07478">
    <property type="entry name" value="Dala_Dala_lig_C"/>
    <property type="match status" value="1"/>
</dbReference>
<evidence type="ECO:0000256" key="5">
    <source>
        <dbReference type="ARBA" id="ARBA00023211"/>
    </source>
</evidence>
<proteinExistence type="inferred from homology"/>
<dbReference type="SUPFAM" id="SSF52440">
    <property type="entry name" value="PreATP-grasp domain"/>
    <property type="match status" value="1"/>
</dbReference>
<evidence type="ECO:0000256" key="6">
    <source>
        <dbReference type="ARBA" id="ARBA00023316"/>
    </source>
</evidence>
<keyword evidence="4 9" id="KW-0436">Ligase</keyword>
<dbReference type="Proteomes" id="UP000072578">
    <property type="component" value="Unassembled WGS sequence"/>
</dbReference>